<dbReference type="Proteomes" id="UP000001194">
    <property type="component" value="Unassembled WGS sequence"/>
</dbReference>
<dbReference type="HOGENOM" id="CLU_081164_0_1_1"/>
<dbReference type="STRING" id="486041.B0DG61"/>
<dbReference type="KEGG" id="lbc:LACBIDRAFT_328845"/>
<organism evidence="2">
    <name type="scientific">Laccaria bicolor (strain S238N-H82 / ATCC MYA-4686)</name>
    <name type="common">Bicoloured deceiver</name>
    <name type="synonym">Laccaria laccata var. bicolor</name>
    <dbReference type="NCBI Taxonomy" id="486041"/>
    <lineage>
        <taxon>Eukaryota</taxon>
        <taxon>Fungi</taxon>
        <taxon>Dikarya</taxon>
        <taxon>Basidiomycota</taxon>
        <taxon>Agaricomycotina</taxon>
        <taxon>Agaricomycetes</taxon>
        <taxon>Agaricomycetidae</taxon>
        <taxon>Agaricales</taxon>
        <taxon>Agaricineae</taxon>
        <taxon>Hydnangiaceae</taxon>
        <taxon>Laccaria</taxon>
    </lineage>
</organism>
<accession>B0DG61</accession>
<proteinExistence type="predicted"/>
<sequence length="168" mass="18379">MLFLAQSRRSFLPYRHKDELGDSVTGLRPVYFPAENVWDDQTCGSNKCTLVPSVAQAFNATYTAGTHRPTMGTMGISMQFTGTAIYVFFILANSHLSDGTETLTSANFTVDGEAPVFFTSTPGLSAAEFQYNALVLSQTNLSNTLHTLNITTTGPVTLYVNFDYAIYT</sequence>
<dbReference type="EMBL" id="DS547108">
    <property type="protein sequence ID" value="EDR06586.1"/>
    <property type="molecule type" value="Genomic_DNA"/>
</dbReference>
<evidence type="ECO:0000313" key="2">
    <source>
        <dbReference type="Proteomes" id="UP000001194"/>
    </source>
</evidence>
<dbReference type="GeneID" id="6078490"/>
<protein>
    <submittedName>
        <fullName evidence="1">Predicted protein</fullName>
    </submittedName>
</protein>
<dbReference type="InParanoid" id="B0DG61"/>
<dbReference type="AlphaFoldDB" id="B0DG61"/>
<dbReference type="Gene3D" id="2.60.120.260">
    <property type="entry name" value="Galactose-binding domain-like"/>
    <property type="match status" value="1"/>
</dbReference>
<gene>
    <name evidence="1" type="ORF">LACBIDRAFT_328845</name>
</gene>
<evidence type="ECO:0000313" key="1">
    <source>
        <dbReference type="EMBL" id="EDR06586.1"/>
    </source>
</evidence>
<dbReference type="RefSeq" id="XP_001882958.1">
    <property type="nucleotide sequence ID" value="XM_001882923.1"/>
</dbReference>
<dbReference type="OrthoDB" id="2758521at2759"/>
<reference evidence="1 2" key="1">
    <citation type="journal article" date="2008" name="Nature">
        <title>The genome of Laccaria bicolor provides insights into mycorrhizal symbiosis.</title>
        <authorList>
            <person name="Martin F."/>
            <person name="Aerts A."/>
            <person name="Ahren D."/>
            <person name="Brun A."/>
            <person name="Danchin E.G.J."/>
            <person name="Duchaussoy F."/>
            <person name="Gibon J."/>
            <person name="Kohler A."/>
            <person name="Lindquist E."/>
            <person name="Pereda V."/>
            <person name="Salamov A."/>
            <person name="Shapiro H.J."/>
            <person name="Wuyts J."/>
            <person name="Blaudez D."/>
            <person name="Buee M."/>
            <person name="Brokstein P."/>
            <person name="Canbaeck B."/>
            <person name="Cohen D."/>
            <person name="Courty P.E."/>
            <person name="Coutinho P.M."/>
            <person name="Delaruelle C."/>
            <person name="Detter J.C."/>
            <person name="Deveau A."/>
            <person name="DiFazio S."/>
            <person name="Duplessis S."/>
            <person name="Fraissinet-Tachet L."/>
            <person name="Lucic E."/>
            <person name="Frey-Klett P."/>
            <person name="Fourrey C."/>
            <person name="Feussner I."/>
            <person name="Gay G."/>
            <person name="Grimwood J."/>
            <person name="Hoegger P.J."/>
            <person name="Jain P."/>
            <person name="Kilaru S."/>
            <person name="Labbe J."/>
            <person name="Lin Y.C."/>
            <person name="Legue V."/>
            <person name="Le Tacon F."/>
            <person name="Marmeisse R."/>
            <person name="Melayah D."/>
            <person name="Montanini B."/>
            <person name="Muratet M."/>
            <person name="Nehls U."/>
            <person name="Niculita-Hirzel H."/>
            <person name="Oudot-Le Secq M.P."/>
            <person name="Peter M."/>
            <person name="Quesneville H."/>
            <person name="Rajashekar B."/>
            <person name="Reich M."/>
            <person name="Rouhier N."/>
            <person name="Schmutz J."/>
            <person name="Yin T."/>
            <person name="Chalot M."/>
            <person name="Henrissat B."/>
            <person name="Kuees U."/>
            <person name="Lucas S."/>
            <person name="Van de Peer Y."/>
            <person name="Podila G.K."/>
            <person name="Polle A."/>
            <person name="Pukkila P.J."/>
            <person name="Richardson P.M."/>
            <person name="Rouze P."/>
            <person name="Sanders I.R."/>
            <person name="Stajich J.E."/>
            <person name="Tunlid A."/>
            <person name="Tuskan G."/>
            <person name="Grigoriev I.V."/>
        </authorList>
    </citation>
    <scope>NUCLEOTIDE SEQUENCE [LARGE SCALE GENOMIC DNA]</scope>
    <source>
        <strain evidence="2">S238N-H82 / ATCC MYA-4686</strain>
    </source>
</reference>
<name>B0DG61_LACBS</name>
<keyword evidence="2" id="KW-1185">Reference proteome</keyword>